<accession>A0A1E5RU72</accession>
<dbReference type="EC" id="6.1.1.2" evidence="3"/>
<evidence type="ECO:0000256" key="5">
    <source>
        <dbReference type="ARBA" id="ARBA00022741"/>
    </source>
</evidence>
<dbReference type="PANTHER" id="PTHR43766:SF1">
    <property type="entry name" value="TRYPTOPHAN--TRNA LIGASE, MITOCHONDRIAL"/>
    <property type="match status" value="1"/>
</dbReference>
<evidence type="ECO:0000256" key="9">
    <source>
        <dbReference type="ARBA" id="ARBA00030268"/>
    </source>
</evidence>
<comment type="caution">
    <text evidence="11">The sequence shown here is derived from an EMBL/GenBank/DDBJ whole genome shotgun (WGS) entry which is preliminary data.</text>
</comment>
<keyword evidence="7 10" id="KW-0648">Protein biosynthesis</keyword>
<dbReference type="InterPro" id="IPR002306">
    <property type="entry name" value="Trp-tRNA-ligase"/>
</dbReference>
<evidence type="ECO:0000256" key="4">
    <source>
        <dbReference type="ARBA" id="ARBA00022598"/>
    </source>
</evidence>
<dbReference type="SUPFAM" id="SSF52374">
    <property type="entry name" value="Nucleotidylyl transferase"/>
    <property type="match status" value="1"/>
</dbReference>
<comment type="similarity">
    <text evidence="2 10">Belongs to the class-I aminoacyl-tRNA synthetase family.</text>
</comment>
<dbReference type="FunFam" id="1.10.240.10:FF:000002">
    <property type="entry name" value="Tryptophan--tRNA ligase"/>
    <property type="match status" value="1"/>
</dbReference>
<evidence type="ECO:0000256" key="8">
    <source>
        <dbReference type="ARBA" id="ARBA00023146"/>
    </source>
</evidence>
<dbReference type="PANTHER" id="PTHR43766">
    <property type="entry name" value="TRYPTOPHAN--TRNA LIGASE, MITOCHONDRIAL"/>
    <property type="match status" value="1"/>
</dbReference>
<dbReference type="GO" id="GO:0005524">
    <property type="term" value="F:ATP binding"/>
    <property type="evidence" value="ECO:0007669"/>
    <property type="project" value="UniProtKB-KW"/>
</dbReference>
<evidence type="ECO:0000256" key="1">
    <source>
        <dbReference type="ARBA" id="ARBA00004173"/>
    </source>
</evidence>
<keyword evidence="6 10" id="KW-0067">ATP-binding</keyword>
<evidence type="ECO:0000256" key="7">
    <source>
        <dbReference type="ARBA" id="ARBA00022917"/>
    </source>
</evidence>
<evidence type="ECO:0000256" key="2">
    <source>
        <dbReference type="ARBA" id="ARBA00005594"/>
    </source>
</evidence>
<dbReference type="InterPro" id="IPR002305">
    <property type="entry name" value="aa-tRNA-synth_Ic"/>
</dbReference>
<dbReference type="Proteomes" id="UP000095358">
    <property type="component" value="Unassembled WGS sequence"/>
</dbReference>
<dbReference type="Pfam" id="PF00579">
    <property type="entry name" value="tRNA-synt_1b"/>
    <property type="match status" value="1"/>
</dbReference>
<gene>
    <name evidence="11" type="ORF">AWRI3580_g1422</name>
</gene>
<dbReference type="GO" id="GO:0070183">
    <property type="term" value="P:mitochondrial tryptophanyl-tRNA aminoacylation"/>
    <property type="evidence" value="ECO:0007669"/>
    <property type="project" value="TreeGrafter"/>
</dbReference>
<keyword evidence="5 10" id="KW-0547">Nucleotide-binding</keyword>
<evidence type="ECO:0000313" key="12">
    <source>
        <dbReference type="Proteomes" id="UP000095358"/>
    </source>
</evidence>
<dbReference type="STRING" id="29833.A0A1E5RU72"/>
<organism evidence="11 12">
    <name type="scientific">Hanseniaspora uvarum</name>
    <name type="common">Yeast</name>
    <name type="synonym">Kloeckera apiculata</name>
    <dbReference type="NCBI Taxonomy" id="29833"/>
    <lineage>
        <taxon>Eukaryota</taxon>
        <taxon>Fungi</taxon>
        <taxon>Dikarya</taxon>
        <taxon>Ascomycota</taxon>
        <taxon>Saccharomycotina</taxon>
        <taxon>Saccharomycetes</taxon>
        <taxon>Saccharomycodales</taxon>
        <taxon>Saccharomycodaceae</taxon>
        <taxon>Hanseniaspora</taxon>
    </lineage>
</organism>
<proteinExistence type="inferred from homology"/>
<keyword evidence="12" id="KW-1185">Reference proteome</keyword>
<dbReference type="GO" id="GO:0005759">
    <property type="term" value="C:mitochondrial matrix"/>
    <property type="evidence" value="ECO:0007669"/>
    <property type="project" value="TreeGrafter"/>
</dbReference>
<evidence type="ECO:0000256" key="6">
    <source>
        <dbReference type="ARBA" id="ARBA00022840"/>
    </source>
</evidence>
<dbReference type="CDD" id="cd00806">
    <property type="entry name" value="TrpRS_core"/>
    <property type="match status" value="1"/>
</dbReference>
<dbReference type="PRINTS" id="PR01039">
    <property type="entry name" value="TRNASYNTHTRP"/>
</dbReference>
<dbReference type="GO" id="GO:0004830">
    <property type="term" value="F:tryptophan-tRNA ligase activity"/>
    <property type="evidence" value="ECO:0007669"/>
    <property type="project" value="UniProtKB-EC"/>
</dbReference>
<name>A0A1E5RU72_HANUV</name>
<dbReference type="Gene3D" id="3.40.50.620">
    <property type="entry name" value="HUPs"/>
    <property type="match status" value="1"/>
</dbReference>
<evidence type="ECO:0000256" key="3">
    <source>
        <dbReference type="ARBA" id="ARBA00013161"/>
    </source>
</evidence>
<reference evidence="12" key="1">
    <citation type="journal article" date="2016" name="Genome Announc.">
        <title>Genome sequences of three species of Hanseniaspora isolated from spontaneous wine fermentations.</title>
        <authorList>
            <person name="Sternes P.R."/>
            <person name="Lee D."/>
            <person name="Kutyna D.R."/>
            <person name="Borneman A.R."/>
        </authorList>
    </citation>
    <scope>NUCLEOTIDE SEQUENCE [LARGE SCALE GENOMIC DNA]</scope>
    <source>
        <strain evidence="12">AWRI3580</strain>
    </source>
</reference>
<dbReference type="InterPro" id="IPR050203">
    <property type="entry name" value="Trp-tRNA_synthetase"/>
</dbReference>
<dbReference type="InterPro" id="IPR014729">
    <property type="entry name" value="Rossmann-like_a/b/a_fold"/>
</dbReference>
<dbReference type="VEuPathDB" id="FungiDB:AWRI3580_g1422"/>
<sequence length="334" mass="37831">MHLGNYLGAVSSWAELSKLKTDDSQKLIFGLADLHAITNKHPKAQDFIDNKMDTLAHLIAFGVDPEKCCLYIQSDVKEHAELAWYLSTITNIGALARMTQWKSKSGQDETIANNELSTLQSEFSLGLFSYPVLQAADVLLYNPDFVPVGEDQTQHLELTQTLARKFNHIYKSNVFKYPRIMTTPAKKIYSLKDVTKKMSKSDKSKVASIYLSDSDEEIRLKIKKATTDSIVGEPFKFDPSKRPGVSNLINIVAGIQKKEISEVEKDMESLNSHSELKKYVSDVIVEWIAEPREKYKAIRQDTEYLKKVALKGETEARKIASENMKKIREAMGFK</sequence>
<protein>
    <recommendedName>
        <fullName evidence="3">tryptophan--tRNA ligase</fullName>
        <ecNumber evidence="3">6.1.1.2</ecNumber>
    </recommendedName>
    <alternativeName>
        <fullName evidence="9">Tryptophanyl-tRNA synthetase</fullName>
    </alternativeName>
</protein>
<comment type="subcellular location">
    <subcellularLocation>
        <location evidence="1">Mitochondrion</location>
    </subcellularLocation>
</comment>
<dbReference type="OrthoDB" id="15808at2759"/>
<dbReference type="Gene3D" id="1.10.240.10">
    <property type="entry name" value="Tyrosyl-Transfer RNA Synthetase"/>
    <property type="match status" value="1"/>
</dbReference>
<keyword evidence="8 10" id="KW-0030">Aminoacyl-tRNA synthetase</keyword>
<dbReference type="AlphaFoldDB" id="A0A1E5RU72"/>
<dbReference type="NCBIfam" id="TIGR00233">
    <property type="entry name" value="trpS"/>
    <property type="match status" value="1"/>
</dbReference>
<keyword evidence="4 10" id="KW-0436">Ligase</keyword>
<evidence type="ECO:0000256" key="10">
    <source>
        <dbReference type="RuleBase" id="RU363036"/>
    </source>
</evidence>
<evidence type="ECO:0000313" key="11">
    <source>
        <dbReference type="EMBL" id="OEJ90358.1"/>
    </source>
</evidence>
<dbReference type="EMBL" id="LPNN01000003">
    <property type="protein sequence ID" value="OEJ90358.1"/>
    <property type="molecule type" value="Genomic_DNA"/>
</dbReference>